<gene>
    <name evidence="3" type="primary">gcvH</name>
    <name evidence="6" type="ORF">MAIT1_00810</name>
</gene>
<dbReference type="Gene3D" id="2.40.50.100">
    <property type="match status" value="1"/>
</dbReference>
<proteinExistence type="inferred from homology"/>
<dbReference type="STRING" id="1434232.MAIT1_00810"/>
<dbReference type="GO" id="GO:0005960">
    <property type="term" value="C:glycine cleavage complex"/>
    <property type="evidence" value="ECO:0007669"/>
    <property type="project" value="InterPro"/>
</dbReference>
<dbReference type="GO" id="GO:0019464">
    <property type="term" value="P:glycine decarboxylation via glycine cleavage system"/>
    <property type="evidence" value="ECO:0007669"/>
    <property type="project" value="UniProtKB-UniRule"/>
</dbReference>
<name>A0A1Y2JZJ1_9PROT</name>
<keyword evidence="2 3" id="KW-0450">Lipoyl</keyword>
<accession>A0A1Y2JZJ1</accession>
<dbReference type="Proteomes" id="UP000194003">
    <property type="component" value="Unassembled WGS sequence"/>
</dbReference>
<dbReference type="InterPro" id="IPR011053">
    <property type="entry name" value="Single_hybrid_motif"/>
</dbReference>
<comment type="function">
    <text evidence="3">The glycine cleavage system catalyzes the degradation of glycine. The H protein shuttles the methylamine group of glycine from the P protein to the T protein.</text>
</comment>
<dbReference type="InterPro" id="IPR002930">
    <property type="entry name" value="GCV_H"/>
</dbReference>
<comment type="similarity">
    <text evidence="1 3">Belongs to the GcvH family.</text>
</comment>
<evidence type="ECO:0000256" key="4">
    <source>
        <dbReference type="PIRSR" id="PIRSR617453-50"/>
    </source>
</evidence>
<dbReference type="NCBIfam" id="TIGR00527">
    <property type="entry name" value="gcvH"/>
    <property type="match status" value="1"/>
</dbReference>
<dbReference type="GO" id="GO:0009249">
    <property type="term" value="P:protein lipoylation"/>
    <property type="evidence" value="ECO:0007669"/>
    <property type="project" value="TreeGrafter"/>
</dbReference>
<dbReference type="InterPro" id="IPR000089">
    <property type="entry name" value="Biotin_lipoyl"/>
</dbReference>
<feature type="domain" description="Lipoyl-binding" evidence="5">
    <location>
        <begin position="29"/>
        <end position="111"/>
    </location>
</feature>
<comment type="caution">
    <text evidence="6">The sequence shown here is derived from an EMBL/GenBank/DDBJ whole genome shotgun (WGS) entry which is preliminary data.</text>
</comment>
<evidence type="ECO:0000256" key="1">
    <source>
        <dbReference type="ARBA" id="ARBA00009249"/>
    </source>
</evidence>
<reference evidence="6 7" key="1">
    <citation type="journal article" date="2016" name="BMC Genomics">
        <title>Combined genomic and structural analyses of a cultured magnetotactic bacterium reveals its niche adaptation to a dynamic environment.</title>
        <authorList>
            <person name="Araujo A.C."/>
            <person name="Morillo V."/>
            <person name="Cypriano J."/>
            <person name="Teixeira L.C."/>
            <person name="Leao P."/>
            <person name="Lyra S."/>
            <person name="Almeida L.G."/>
            <person name="Bazylinski D.A."/>
            <person name="Vasconcellos A.T."/>
            <person name="Abreu F."/>
            <person name="Lins U."/>
        </authorList>
    </citation>
    <scope>NUCLEOTIDE SEQUENCE [LARGE SCALE GENOMIC DNA]</scope>
    <source>
        <strain evidence="6 7">IT-1</strain>
    </source>
</reference>
<evidence type="ECO:0000313" key="7">
    <source>
        <dbReference type="Proteomes" id="UP000194003"/>
    </source>
</evidence>
<dbReference type="InterPro" id="IPR017453">
    <property type="entry name" value="GCV_H_sub"/>
</dbReference>
<protein>
    <recommendedName>
        <fullName evidence="3">Glycine cleavage system H protein</fullName>
    </recommendedName>
</protein>
<dbReference type="PROSITE" id="PS50968">
    <property type="entry name" value="BIOTINYL_LIPOYL"/>
    <property type="match status" value="1"/>
</dbReference>
<dbReference type="HAMAP" id="MF_00272">
    <property type="entry name" value="GcvH"/>
    <property type="match status" value="1"/>
</dbReference>
<evidence type="ECO:0000256" key="2">
    <source>
        <dbReference type="ARBA" id="ARBA00022823"/>
    </source>
</evidence>
<dbReference type="Pfam" id="PF01597">
    <property type="entry name" value="GCV_H"/>
    <property type="match status" value="1"/>
</dbReference>
<dbReference type="PROSITE" id="PS00189">
    <property type="entry name" value="LIPOYL"/>
    <property type="match status" value="1"/>
</dbReference>
<dbReference type="GO" id="GO:0005829">
    <property type="term" value="C:cytosol"/>
    <property type="evidence" value="ECO:0007669"/>
    <property type="project" value="TreeGrafter"/>
</dbReference>
<evidence type="ECO:0000313" key="6">
    <source>
        <dbReference type="EMBL" id="OSM00318.1"/>
    </source>
</evidence>
<dbReference type="AlphaFoldDB" id="A0A1Y2JZJ1"/>
<keyword evidence="7" id="KW-1185">Reference proteome</keyword>
<dbReference type="EMBL" id="LVJN01000021">
    <property type="protein sequence ID" value="OSM00318.1"/>
    <property type="molecule type" value="Genomic_DNA"/>
</dbReference>
<dbReference type="InterPro" id="IPR033753">
    <property type="entry name" value="GCV_H/Fam206"/>
</dbReference>
<feature type="modified residue" description="N6-lipoyllysine" evidence="3 4">
    <location>
        <position position="70"/>
    </location>
</feature>
<dbReference type="NCBIfam" id="NF002270">
    <property type="entry name" value="PRK01202.1"/>
    <property type="match status" value="1"/>
</dbReference>
<evidence type="ECO:0000256" key="3">
    <source>
        <dbReference type="HAMAP-Rule" id="MF_00272"/>
    </source>
</evidence>
<sequence length="132" mass="14147">MFFKGFTMSIPADLRYTKEHEWVRMEGDEAVVGITAFAAEQLGDVVFVELPEVGASLEANGTFGVVESVKSVSDLYVPISGEVVAINEALSDSPEQVNEAPYGDGWMIRIKVANPADVESLLDAAAYGDVTS</sequence>
<evidence type="ECO:0000259" key="5">
    <source>
        <dbReference type="PROSITE" id="PS50968"/>
    </source>
</evidence>
<organism evidence="6 7">
    <name type="scientific">Magnetofaba australis IT-1</name>
    <dbReference type="NCBI Taxonomy" id="1434232"/>
    <lineage>
        <taxon>Bacteria</taxon>
        <taxon>Pseudomonadati</taxon>
        <taxon>Pseudomonadota</taxon>
        <taxon>Magnetococcia</taxon>
        <taxon>Magnetococcales</taxon>
        <taxon>Magnetococcaceae</taxon>
        <taxon>Magnetofaba</taxon>
    </lineage>
</organism>
<dbReference type="PANTHER" id="PTHR11715:SF3">
    <property type="entry name" value="GLYCINE CLEAVAGE SYSTEM H PROTEIN-RELATED"/>
    <property type="match status" value="1"/>
</dbReference>
<dbReference type="CDD" id="cd06848">
    <property type="entry name" value="GCS_H"/>
    <property type="match status" value="1"/>
</dbReference>
<comment type="subunit">
    <text evidence="3">The glycine cleavage system is composed of four proteins: P, T, L and H.</text>
</comment>
<dbReference type="SUPFAM" id="SSF51230">
    <property type="entry name" value="Single hybrid motif"/>
    <property type="match status" value="1"/>
</dbReference>
<dbReference type="InterPro" id="IPR003016">
    <property type="entry name" value="2-oxoA_DH_lipoyl-BS"/>
</dbReference>
<comment type="cofactor">
    <cofactor evidence="3">
        <name>(R)-lipoate</name>
        <dbReference type="ChEBI" id="CHEBI:83088"/>
    </cofactor>
    <text evidence="3">Binds 1 lipoyl cofactor covalently.</text>
</comment>
<dbReference type="PANTHER" id="PTHR11715">
    <property type="entry name" value="GLYCINE CLEAVAGE SYSTEM H PROTEIN"/>
    <property type="match status" value="1"/>
</dbReference>